<organism evidence="3 4">
    <name type="scientific">Micavibrio aeruginosavorus</name>
    <dbReference type="NCBI Taxonomy" id="349221"/>
    <lineage>
        <taxon>Bacteria</taxon>
        <taxon>Pseudomonadati</taxon>
        <taxon>Bdellovibrionota</taxon>
        <taxon>Bdellovibrionia</taxon>
        <taxon>Bdellovibrionales</taxon>
        <taxon>Pseudobdellovibrionaceae</taxon>
        <taxon>Micavibrio</taxon>
    </lineage>
</organism>
<evidence type="ECO:0000259" key="2">
    <source>
        <dbReference type="Pfam" id="PF19116"/>
    </source>
</evidence>
<dbReference type="Pfam" id="PF00353">
    <property type="entry name" value="HemolysinCabind"/>
    <property type="match status" value="2"/>
</dbReference>
<evidence type="ECO:0000256" key="1">
    <source>
        <dbReference type="SAM" id="MobiDB-lite"/>
    </source>
</evidence>
<dbReference type="InterPro" id="IPR018511">
    <property type="entry name" value="Hemolysin-typ_Ca-bd_CS"/>
</dbReference>
<reference evidence="3 4" key="1">
    <citation type="submission" date="2017-08" db="EMBL/GenBank/DDBJ databases">
        <title>Infants hospitalized years apart are colonized by the same room-sourced microbial strains.</title>
        <authorList>
            <person name="Brooks B."/>
            <person name="Olm M.R."/>
            <person name="Firek B.A."/>
            <person name="Baker R."/>
            <person name="Thomas B.C."/>
            <person name="Morowitz M.J."/>
            <person name="Banfield J.F."/>
        </authorList>
    </citation>
    <scope>NUCLEOTIDE SEQUENCE [LARGE SCALE GENOMIC DNA]</scope>
    <source>
        <strain evidence="3">S2_018_000_R2_104</strain>
    </source>
</reference>
<dbReference type="InterPro" id="IPR043824">
    <property type="entry name" value="DUF5801"/>
</dbReference>
<feature type="region of interest" description="Disordered" evidence="1">
    <location>
        <begin position="529"/>
        <end position="552"/>
    </location>
</feature>
<dbReference type="PROSITE" id="PS00330">
    <property type="entry name" value="HEMOLYSIN_CALCIUM"/>
    <property type="match status" value="3"/>
</dbReference>
<proteinExistence type="predicted"/>
<feature type="non-terminal residue" evidence="3">
    <location>
        <position position="1"/>
    </location>
</feature>
<comment type="caution">
    <text evidence="3">The sequence shown here is derived from an EMBL/GenBank/DDBJ whole genome shotgun (WGS) entry which is preliminary data.</text>
</comment>
<name>A0A2W5BN79_9BACT</name>
<dbReference type="InterPro" id="IPR001343">
    <property type="entry name" value="Hemolysn_Ca-bd"/>
</dbReference>
<protein>
    <recommendedName>
        <fullName evidence="2">DUF5801 domain-containing protein</fullName>
    </recommendedName>
</protein>
<dbReference type="GO" id="GO:0005509">
    <property type="term" value="F:calcium ion binding"/>
    <property type="evidence" value="ECO:0007669"/>
    <property type="project" value="InterPro"/>
</dbReference>
<dbReference type="Pfam" id="PF17963">
    <property type="entry name" value="Big_9"/>
    <property type="match status" value="5"/>
</dbReference>
<dbReference type="Gene3D" id="2.60.40.3440">
    <property type="match status" value="3"/>
</dbReference>
<dbReference type="NCBIfam" id="TIGR03660">
    <property type="entry name" value="T1SS_rpt_143"/>
    <property type="match status" value="4"/>
</dbReference>
<dbReference type="PRINTS" id="PR00313">
    <property type="entry name" value="CABNDNGRPT"/>
</dbReference>
<dbReference type="InterPro" id="IPR010221">
    <property type="entry name" value="VCBS_dom"/>
</dbReference>
<dbReference type="InterPro" id="IPR011049">
    <property type="entry name" value="Serralysin-like_metalloprot_C"/>
</dbReference>
<dbReference type="NCBIfam" id="TIGR03661">
    <property type="entry name" value="T1SS_VCA0849"/>
    <property type="match status" value="1"/>
</dbReference>
<dbReference type="InterPro" id="IPR019960">
    <property type="entry name" value="T1SS_VCA0849"/>
</dbReference>
<gene>
    <name evidence="3" type="ORF">DI626_08160</name>
</gene>
<feature type="domain" description="DUF5801" evidence="2">
    <location>
        <begin position="643"/>
        <end position="761"/>
    </location>
</feature>
<dbReference type="EMBL" id="QFNK01000172">
    <property type="protein sequence ID" value="PZO84661.1"/>
    <property type="molecule type" value="Genomic_DNA"/>
</dbReference>
<feature type="compositionally biased region" description="Polar residues" evidence="1">
    <location>
        <begin position="529"/>
        <end position="548"/>
    </location>
</feature>
<evidence type="ECO:0000313" key="4">
    <source>
        <dbReference type="Proteomes" id="UP000249557"/>
    </source>
</evidence>
<evidence type="ECO:0000313" key="3">
    <source>
        <dbReference type="EMBL" id="PZO84661.1"/>
    </source>
</evidence>
<feature type="domain" description="DUF5801" evidence="2">
    <location>
        <begin position="895"/>
        <end position="1012"/>
    </location>
</feature>
<dbReference type="SUPFAM" id="SSF51120">
    <property type="entry name" value="beta-Roll"/>
    <property type="match status" value="1"/>
</dbReference>
<dbReference type="NCBIfam" id="TIGR01965">
    <property type="entry name" value="VCBS_repeat"/>
    <property type="match status" value="1"/>
</dbReference>
<sequence length="1332" mass="140014">IVKDDAPVANNDGQFAVDQGKSVSGNVTDNDNVGQDVVGANGKGNVIKITFGNTTVDVPVGGITIDGAHGKLTINQAGQYTYVANATAQGVDQFTYTLQDRDGDVDTAVLDIRVNDIDTTPVVTPDENTIDETNLAAGKITVTDKVTANFFNDGPGDFSITGNMTPSGSIKGGVLSSNGVPLTYSLVGTSTFIASANGVQVFKLTVAADGNYTFELYEQLDHADGSNTDDVIKLDFDVVAKDADGDTSLPSKITINVRDDAPVANNDGQYTLNQGETINGNVRDNDNVGQDAVGANGKGNVIKVTFGNQTLDVPVNGDLTINGTHGVLKINQAGAYTYTAYSNAAGIDQFTYTLQDRDGDVDTAKLEICVNDIDYTPEIIAPAVEIVDETNLAGGVITETGTVTANFFGDGPGTFSGNNTFSYTGSALNGNLTHQGQTVNVTFDAGTRTYTGVANGITIFTLTIQPSGAYEFKLYQELDHADGNNPNDEITLNFGVIATDADGDNSLPTNIKVVVRDDAPIARDDGQYTVEQGGSVNGNVRDNDSVGQDTVGDQGKGNVIKITFGNQTFDVPAIGNAVINGTHGVLSIDRTGKYTYIANGTGDGIDNFTYTLQDRDGDVATAKLEICVTDKDYTPVVTPDENTIDETNLAAGTITINDRVTADFFGDGPGTFAGNNSFTSSGSKLNGNLTHQGQAINVTFSNGTYTGVAGGVTVFTMKINSDGTYVFNLYQELDHADGNNPNDIIKLEFGVVATDADGDTSLPSKIIVNVRDDAPDARDDGTRNVQENETVTGNVTNNDIVGQDTPGKVIKITYGATTYDVPANGELEINATHGILKIRQDGSYSYTAKDNADGFDRFTYTLQDRDGDTDTANFEFCAVRGDDTPMINEPAKELVDETNLAGVGYIGKTGNLTANFFGDGPGTFHGNGTFSSTGSKLGGNLTYMGTPVNVTFNGNTYTGMAGNTMIFTMTIAASGAYDFKLYQQLDHADGSNPNDIINLHFGAIAKDADGDVSLPTNITVQVADDAPIAVDDACTILYNYSTSYNSWISSNALANDKIGQDVFSDGNGRVTAVTVGNQTYYINDGSTTTVNLAYGKLEVSSNGNYKYTVNGNFPAHNVTEEVTLTVSDRDGDTDQSQLQINLVGKDSITGSGNTYTYHLTEGHDIVYNNDNVFHETIYGHGGNDLIYGGGGNDTLYGGNGNDTLYGGIGNDRLFGDAGNDRLIGGRGDDIMTGGTGADTFVFEQNGGLDHVTDFNKGEGDKLDLSALLSGFNSTQSAIDNFVFASFDGTNTTISVNSNGTGGAGAATSVVVLENVNVTVSDLYNSNSLVTHS</sequence>
<dbReference type="NCBIfam" id="NF012211">
    <property type="entry name" value="tand_rpt_95"/>
    <property type="match status" value="2"/>
</dbReference>
<feature type="region of interest" description="Disordered" evidence="1">
    <location>
        <begin position="1"/>
        <end position="29"/>
    </location>
</feature>
<accession>A0A2W5BN79</accession>
<dbReference type="InterPro" id="IPR019959">
    <property type="entry name" value="T1SS-143_rpt-cont_dom"/>
</dbReference>
<dbReference type="Gene3D" id="2.150.10.10">
    <property type="entry name" value="Serralysin-like metalloprotease, C-terminal"/>
    <property type="match status" value="1"/>
</dbReference>
<dbReference type="Pfam" id="PF19116">
    <property type="entry name" value="DUF5801"/>
    <property type="match status" value="3"/>
</dbReference>
<dbReference type="Proteomes" id="UP000249557">
    <property type="component" value="Unassembled WGS sequence"/>
</dbReference>
<feature type="domain" description="DUF5801" evidence="2">
    <location>
        <begin position="387"/>
        <end position="505"/>
    </location>
</feature>